<dbReference type="PANTHER" id="PTHR30346:SF0">
    <property type="entry name" value="HCA OPERON TRANSCRIPTIONAL ACTIVATOR HCAR"/>
    <property type="match status" value="1"/>
</dbReference>
<dbReference type="GO" id="GO:0003700">
    <property type="term" value="F:DNA-binding transcription factor activity"/>
    <property type="evidence" value="ECO:0007669"/>
    <property type="project" value="InterPro"/>
</dbReference>
<evidence type="ECO:0000256" key="1">
    <source>
        <dbReference type="ARBA" id="ARBA00009437"/>
    </source>
</evidence>
<comment type="similarity">
    <text evidence="1">Belongs to the LysR transcriptional regulatory family.</text>
</comment>
<dbReference type="Pfam" id="PF00126">
    <property type="entry name" value="HTH_1"/>
    <property type="match status" value="1"/>
</dbReference>
<feature type="domain" description="HTH lysR-type" evidence="6">
    <location>
        <begin position="32"/>
        <end position="89"/>
    </location>
</feature>
<dbReference type="AlphaFoldDB" id="H9TEA8"/>
<dbReference type="Gene3D" id="1.10.10.10">
    <property type="entry name" value="Winged helix-like DNA-binding domain superfamily/Winged helix DNA-binding domain"/>
    <property type="match status" value="1"/>
</dbReference>
<dbReference type="Gene3D" id="3.40.190.10">
    <property type="entry name" value="Periplasmic binding protein-like II"/>
    <property type="match status" value="2"/>
</dbReference>
<organism evidence="7">
    <name type="scientific">Streptomyces flaveolus</name>
    <dbReference type="NCBI Taxonomy" id="67297"/>
    <lineage>
        <taxon>Bacteria</taxon>
        <taxon>Bacillati</taxon>
        <taxon>Actinomycetota</taxon>
        <taxon>Actinomycetes</taxon>
        <taxon>Kitasatosporales</taxon>
        <taxon>Streptomycetaceae</taxon>
        <taxon>Streptomyces</taxon>
    </lineage>
</organism>
<accession>H9TEA8</accession>
<dbReference type="GO" id="GO:0003677">
    <property type="term" value="F:DNA binding"/>
    <property type="evidence" value="ECO:0007669"/>
    <property type="project" value="UniProtKB-KW"/>
</dbReference>
<protein>
    <submittedName>
        <fullName evidence="7">MycG2</fullName>
    </submittedName>
</protein>
<proteinExistence type="inferred from homology"/>
<dbReference type="EMBL" id="JF803483">
    <property type="protein sequence ID" value="AFG19429.1"/>
    <property type="molecule type" value="Genomic_DNA"/>
</dbReference>
<keyword evidence="3" id="KW-0238">DNA-binding</keyword>
<dbReference type="PANTHER" id="PTHR30346">
    <property type="entry name" value="TRANSCRIPTIONAL DUAL REGULATOR HCAR-RELATED"/>
    <property type="match status" value="1"/>
</dbReference>
<reference evidence="7" key="1">
    <citation type="journal article" date="2011" name="Angew. Chem. Int. Ed. Engl.">
        <title>Transcriptome mining of active biosynthetic pathways and their associated products in Streptomyces flaveolus.</title>
        <authorList>
            <person name="Qu X."/>
            <person name="Lei C."/>
            <person name="Liu W."/>
        </authorList>
    </citation>
    <scope>NUCLEOTIDE SEQUENCE</scope>
    <source>
        <strain evidence="7">DSM 9954</strain>
    </source>
</reference>
<gene>
    <name evidence="7" type="primary">mycG2</name>
</gene>
<sequence>MTAFHAARPRPSTERSDKLVGDTSEICPEAGMEARHLRYALALAEHAHFGRAAGALGIAQPPLSKQIADLEREVDARLFDRTRQGVFPTAAGTAFLARARRALDEITAASVDAARAARGETGRLRLGFIASALLEPLPDVLGRFGRERPEVRLELHEMASSRSTAALVAGELDVAIGLGPPRGVGAEKLASVPIGHDHLIAVVSDAHPYAGQSSVDVDQLRRQPLIVAPGEDEPAVVNGLRTLLGKDSPALSGATVARDIHTIIGLAACGVGVGLGPSRMLTAPRRGTWFCEVTPRTPLPDLVLSFHARDRSPALNAFLDVIRANCPEVGAALDHRLGPPGADGQGHGASLPA</sequence>
<dbReference type="SUPFAM" id="SSF46785">
    <property type="entry name" value="Winged helix' DNA-binding domain"/>
    <property type="match status" value="1"/>
</dbReference>
<dbReference type="InterPro" id="IPR005119">
    <property type="entry name" value="LysR_subst-bd"/>
</dbReference>
<dbReference type="GO" id="GO:0032993">
    <property type="term" value="C:protein-DNA complex"/>
    <property type="evidence" value="ECO:0007669"/>
    <property type="project" value="TreeGrafter"/>
</dbReference>
<evidence type="ECO:0000313" key="7">
    <source>
        <dbReference type="EMBL" id="AFG19429.1"/>
    </source>
</evidence>
<dbReference type="FunFam" id="1.10.10.10:FF:000001">
    <property type="entry name" value="LysR family transcriptional regulator"/>
    <property type="match status" value="1"/>
</dbReference>
<dbReference type="InterPro" id="IPR036388">
    <property type="entry name" value="WH-like_DNA-bd_sf"/>
</dbReference>
<dbReference type="InterPro" id="IPR036390">
    <property type="entry name" value="WH_DNA-bd_sf"/>
</dbReference>
<dbReference type="SUPFAM" id="SSF53850">
    <property type="entry name" value="Periplasmic binding protein-like II"/>
    <property type="match status" value="1"/>
</dbReference>
<dbReference type="PRINTS" id="PR00039">
    <property type="entry name" value="HTHLYSR"/>
</dbReference>
<dbReference type="PROSITE" id="PS50931">
    <property type="entry name" value="HTH_LYSR"/>
    <property type="match status" value="1"/>
</dbReference>
<keyword evidence="2" id="KW-0805">Transcription regulation</keyword>
<evidence type="ECO:0000256" key="5">
    <source>
        <dbReference type="SAM" id="MobiDB-lite"/>
    </source>
</evidence>
<name>H9TEA8_9ACTN</name>
<feature type="region of interest" description="Disordered" evidence="5">
    <location>
        <begin position="1"/>
        <end position="22"/>
    </location>
</feature>
<evidence type="ECO:0000259" key="6">
    <source>
        <dbReference type="PROSITE" id="PS50931"/>
    </source>
</evidence>
<evidence type="ECO:0000256" key="4">
    <source>
        <dbReference type="ARBA" id="ARBA00023163"/>
    </source>
</evidence>
<dbReference type="Pfam" id="PF03466">
    <property type="entry name" value="LysR_substrate"/>
    <property type="match status" value="1"/>
</dbReference>
<feature type="compositionally biased region" description="Basic and acidic residues" evidence="5">
    <location>
        <begin position="11"/>
        <end position="20"/>
    </location>
</feature>
<dbReference type="InterPro" id="IPR000847">
    <property type="entry name" value="LysR_HTH_N"/>
</dbReference>
<keyword evidence="4" id="KW-0804">Transcription</keyword>
<evidence type="ECO:0000256" key="3">
    <source>
        <dbReference type="ARBA" id="ARBA00023125"/>
    </source>
</evidence>
<evidence type="ECO:0000256" key="2">
    <source>
        <dbReference type="ARBA" id="ARBA00023015"/>
    </source>
</evidence>
<dbReference type="CDD" id="cd08414">
    <property type="entry name" value="PBP2_LTTR_aromatics_like"/>
    <property type="match status" value="1"/>
</dbReference>